<dbReference type="SUPFAM" id="SSF58014">
    <property type="entry name" value="Coiled-coil domain of nucleotide exchange factor GrpE"/>
    <property type="match status" value="1"/>
</dbReference>
<keyword evidence="2 3" id="KW-0143">Chaperone</keyword>
<evidence type="ECO:0000256" key="6">
    <source>
        <dbReference type="SAM" id="MobiDB-lite"/>
    </source>
</evidence>
<dbReference type="InterPro" id="IPR000740">
    <property type="entry name" value="GrpE"/>
</dbReference>
<dbReference type="PROSITE" id="PS01071">
    <property type="entry name" value="GRPE"/>
    <property type="match status" value="1"/>
</dbReference>
<evidence type="ECO:0000256" key="2">
    <source>
        <dbReference type="ARBA" id="ARBA00023186"/>
    </source>
</evidence>
<sequence length="191" mass="21234">MASKKEQDEQKQSSAAATEAKVKQAEAKDVEADANAEAKESEKQIIDLKRQLDDMEDKYLRAAAELKNVQNRAKKEQATLLRYDGQKLATNILPIVDNLNRALQVKVDDKSGQQLKQGVEMVAKHLEKALSDSNIEVLDVDGKEFDPNFCQAVQTVPADNDHPTDHVVEVLQNGYKLADRVIRPAMVVVAK</sequence>
<evidence type="ECO:0000313" key="7">
    <source>
        <dbReference type="EMBL" id="MEJ6400714.1"/>
    </source>
</evidence>
<dbReference type="CDD" id="cd00446">
    <property type="entry name" value="GrpE"/>
    <property type="match status" value="1"/>
</dbReference>
<comment type="subunit">
    <text evidence="3">Homodimer.</text>
</comment>
<evidence type="ECO:0000256" key="1">
    <source>
        <dbReference type="ARBA" id="ARBA00009054"/>
    </source>
</evidence>
<dbReference type="SUPFAM" id="SSF51064">
    <property type="entry name" value="Head domain of nucleotide exchange factor GrpE"/>
    <property type="match status" value="1"/>
</dbReference>
<comment type="subcellular location">
    <subcellularLocation>
        <location evidence="3">Cytoplasm</location>
    </subcellularLocation>
</comment>
<organism evidence="7 8">
    <name type="scientific">Nicoliella lavandulae</name>
    <dbReference type="NCBI Taxonomy" id="3082954"/>
    <lineage>
        <taxon>Bacteria</taxon>
        <taxon>Bacillati</taxon>
        <taxon>Bacillota</taxon>
        <taxon>Bacilli</taxon>
        <taxon>Lactobacillales</taxon>
        <taxon>Lactobacillaceae</taxon>
        <taxon>Nicoliella</taxon>
    </lineage>
</organism>
<keyword evidence="3 4" id="KW-0346">Stress response</keyword>
<dbReference type="HAMAP" id="MF_01151">
    <property type="entry name" value="GrpE"/>
    <property type="match status" value="1"/>
</dbReference>
<keyword evidence="8" id="KW-1185">Reference proteome</keyword>
<evidence type="ECO:0000256" key="3">
    <source>
        <dbReference type="HAMAP-Rule" id="MF_01151"/>
    </source>
</evidence>
<dbReference type="PANTHER" id="PTHR21237:SF23">
    <property type="entry name" value="GRPE PROTEIN HOMOLOG, MITOCHONDRIAL"/>
    <property type="match status" value="1"/>
</dbReference>
<comment type="function">
    <text evidence="3 4">Participates actively in the response to hyperosmotic and heat shock by preventing the aggregation of stress-denatured proteins, in association with DnaK and GrpE. It is the nucleotide exchange factor for DnaK and may function as a thermosensor. Unfolded proteins bind initially to DnaJ; upon interaction with the DnaJ-bound protein, DnaK hydrolyzes its bound ATP, resulting in the formation of a stable complex. GrpE releases ADP from DnaK; ATP binding to DnaK triggers the release of the substrate protein, thus completing the reaction cycle. Several rounds of ATP-dependent interactions between DnaJ, DnaK and GrpE are required for fully efficient folding.</text>
</comment>
<keyword evidence="3" id="KW-0963">Cytoplasm</keyword>
<dbReference type="PANTHER" id="PTHR21237">
    <property type="entry name" value="GRPE PROTEIN"/>
    <property type="match status" value="1"/>
</dbReference>
<feature type="region of interest" description="Disordered" evidence="6">
    <location>
        <begin position="1"/>
        <end position="41"/>
    </location>
</feature>
<feature type="compositionally biased region" description="Basic and acidic residues" evidence="6">
    <location>
        <begin position="1"/>
        <end position="11"/>
    </location>
</feature>
<dbReference type="Gene3D" id="2.30.22.10">
    <property type="entry name" value="Head domain of nucleotide exchange factor GrpE"/>
    <property type="match status" value="1"/>
</dbReference>
<proteinExistence type="inferred from homology"/>
<comment type="caution">
    <text evidence="7">The sequence shown here is derived from an EMBL/GenBank/DDBJ whole genome shotgun (WGS) entry which is preliminary data.</text>
</comment>
<gene>
    <name evidence="3 7" type="primary">grpE</name>
    <name evidence="7" type="ORF">R4146_06010</name>
</gene>
<evidence type="ECO:0000256" key="4">
    <source>
        <dbReference type="RuleBase" id="RU000639"/>
    </source>
</evidence>
<accession>A0ABU8SLG8</accession>
<dbReference type="NCBIfam" id="NF010738">
    <property type="entry name" value="PRK14140.1"/>
    <property type="match status" value="1"/>
</dbReference>
<dbReference type="InterPro" id="IPR009012">
    <property type="entry name" value="GrpE_head"/>
</dbReference>
<name>A0ABU8SLG8_9LACO</name>
<comment type="similarity">
    <text evidence="1 3 5">Belongs to the GrpE family.</text>
</comment>
<dbReference type="Gene3D" id="3.90.20.20">
    <property type="match status" value="1"/>
</dbReference>
<dbReference type="Pfam" id="PF01025">
    <property type="entry name" value="GrpE"/>
    <property type="match status" value="1"/>
</dbReference>
<dbReference type="PRINTS" id="PR00773">
    <property type="entry name" value="GRPEPROTEIN"/>
</dbReference>
<dbReference type="Proteomes" id="UP001370590">
    <property type="component" value="Unassembled WGS sequence"/>
</dbReference>
<dbReference type="InterPro" id="IPR013805">
    <property type="entry name" value="GrpE_CC"/>
</dbReference>
<reference evidence="7 8" key="1">
    <citation type="submission" date="2023-10" db="EMBL/GenBank/DDBJ databases">
        <title>Nicoliella lavandulae sp. nov. isolated from Lavandula angustifolia flowers.</title>
        <authorList>
            <person name="Alcantara C."/>
            <person name="Zuniga M."/>
            <person name="Landete J.M."/>
            <person name="Monedero V."/>
        </authorList>
    </citation>
    <scope>NUCLEOTIDE SEQUENCE [LARGE SCALE GENOMIC DNA]</scope>
    <source>
        <strain evidence="7 8">Es01</strain>
    </source>
</reference>
<dbReference type="NCBIfam" id="NF010759">
    <property type="entry name" value="PRK14162.1"/>
    <property type="match status" value="1"/>
</dbReference>
<protein>
    <recommendedName>
        <fullName evidence="3 4">Protein GrpE</fullName>
    </recommendedName>
    <alternativeName>
        <fullName evidence="3">HSP-70 cofactor</fullName>
    </alternativeName>
</protein>
<dbReference type="RefSeq" id="WP_339960519.1">
    <property type="nucleotide sequence ID" value="NZ_JAWMWH010000001.1"/>
</dbReference>
<evidence type="ECO:0000313" key="8">
    <source>
        <dbReference type="Proteomes" id="UP001370590"/>
    </source>
</evidence>
<evidence type="ECO:0000256" key="5">
    <source>
        <dbReference type="RuleBase" id="RU004478"/>
    </source>
</evidence>
<feature type="compositionally biased region" description="Basic and acidic residues" evidence="6">
    <location>
        <begin position="20"/>
        <end position="41"/>
    </location>
</feature>
<dbReference type="EMBL" id="JAWMWH010000001">
    <property type="protein sequence ID" value="MEJ6400714.1"/>
    <property type="molecule type" value="Genomic_DNA"/>
</dbReference>